<dbReference type="PANTHER" id="PTHR31793:SF2">
    <property type="entry name" value="BLR1345 PROTEIN"/>
    <property type="match status" value="1"/>
</dbReference>
<dbReference type="Pfam" id="PF13279">
    <property type="entry name" value="4HBT_2"/>
    <property type="match status" value="1"/>
</dbReference>
<dbReference type="EMBL" id="UINC01111046">
    <property type="protein sequence ID" value="SVC78972.1"/>
    <property type="molecule type" value="Genomic_DNA"/>
</dbReference>
<proteinExistence type="predicted"/>
<dbReference type="SUPFAM" id="SSF54637">
    <property type="entry name" value="Thioesterase/thiol ester dehydrase-isomerase"/>
    <property type="match status" value="1"/>
</dbReference>
<dbReference type="InterPro" id="IPR029069">
    <property type="entry name" value="HotDog_dom_sf"/>
</dbReference>
<gene>
    <name evidence="1" type="ORF">METZ01_LOCUS331826</name>
</gene>
<protein>
    <recommendedName>
        <fullName evidence="2">Thioesterase domain-containing protein</fullName>
    </recommendedName>
</protein>
<evidence type="ECO:0000313" key="1">
    <source>
        <dbReference type="EMBL" id="SVC78972.1"/>
    </source>
</evidence>
<dbReference type="CDD" id="cd00586">
    <property type="entry name" value="4HBT"/>
    <property type="match status" value="1"/>
</dbReference>
<dbReference type="InterPro" id="IPR050563">
    <property type="entry name" value="4-hydroxybenzoyl-CoA_TE"/>
</dbReference>
<dbReference type="AlphaFoldDB" id="A0A382Q3E4"/>
<dbReference type="PANTHER" id="PTHR31793">
    <property type="entry name" value="4-HYDROXYBENZOYL-COA THIOESTERASE FAMILY MEMBER"/>
    <property type="match status" value="1"/>
</dbReference>
<organism evidence="1">
    <name type="scientific">marine metagenome</name>
    <dbReference type="NCBI Taxonomy" id="408172"/>
    <lineage>
        <taxon>unclassified sequences</taxon>
        <taxon>metagenomes</taxon>
        <taxon>ecological metagenomes</taxon>
    </lineage>
</organism>
<dbReference type="GO" id="GO:0047617">
    <property type="term" value="F:fatty acyl-CoA hydrolase activity"/>
    <property type="evidence" value="ECO:0007669"/>
    <property type="project" value="TreeGrafter"/>
</dbReference>
<accession>A0A382Q3E4</accession>
<evidence type="ECO:0008006" key="2">
    <source>
        <dbReference type="Google" id="ProtNLM"/>
    </source>
</evidence>
<sequence>MGAPFSFYKDIVKPEWIDYNGHMSEAYYVLTFGFATEAFLNHIGAGENYRVLTGRSIYTVEAHINYLREVKEGAKLNFVTHILNFDSRRIHLFHTMYTDSNDQAIATTELMELHVDEQPRVSNMPEEILRKVREVFENHRELEIPSNVGRRINIGR</sequence>
<dbReference type="Gene3D" id="3.10.129.10">
    <property type="entry name" value="Hotdog Thioesterase"/>
    <property type="match status" value="1"/>
</dbReference>
<name>A0A382Q3E4_9ZZZZ</name>
<reference evidence="1" key="1">
    <citation type="submission" date="2018-05" db="EMBL/GenBank/DDBJ databases">
        <authorList>
            <person name="Lanie J.A."/>
            <person name="Ng W.-L."/>
            <person name="Kazmierczak K.M."/>
            <person name="Andrzejewski T.M."/>
            <person name="Davidsen T.M."/>
            <person name="Wayne K.J."/>
            <person name="Tettelin H."/>
            <person name="Glass J.I."/>
            <person name="Rusch D."/>
            <person name="Podicherti R."/>
            <person name="Tsui H.-C.T."/>
            <person name="Winkler M.E."/>
        </authorList>
    </citation>
    <scope>NUCLEOTIDE SEQUENCE</scope>
</reference>